<gene>
    <name evidence="2" type="ORF">LCGC14_1592140</name>
</gene>
<feature type="coiled-coil region" evidence="1">
    <location>
        <begin position="47"/>
        <end position="74"/>
    </location>
</feature>
<comment type="caution">
    <text evidence="2">The sequence shown here is derived from an EMBL/GenBank/DDBJ whole genome shotgun (WGS) entry which is preliminary data.</text>
</comment>
<evidence type="ECO:0000256" key="1">
    <source>
        <dbReference type="SAM" id="Coils"/>
    </source>
</evidence>
<proteinExistence type="predicted"/>
<protein>
    <submittedName>
        <fullName evidence="2">Uncharacterized protein</fullName>
    </submittedName>
</protein>
<organism evidence="2">
    <name type="scientific">marine sediment metagenome</name>
    <dbReference type="NCBI Taxonomy" id="412755"/>
    <lineage>
        <taxon>unclassified sequences</taxon>
        <taxon>metagenomes</taxon>
        <taxon>ecological metagenomes</taxon>
    </lineage>
</organism>
<accession>A0A0F9IZZ7</accession>
<evidence type="ECO:0000313" key="2">
    <source>
        <dbReference type="EMBL" id="KKM25714.1"/>
    </source>
</evidence>
<dbReference type="EMBL" id="LAZR01012658">
    <property type="protein sequence ID" value="KKM25714.1"/>
    <property type="molecule type" value="Genomic_DNA"/>
</dbReference>
<reference evidence="2" key="1">
    <citation type="journal article" date="2015" name="Nature">
        <title>Complex archaea that bridge the gap between prokaryotes and eukaryotes.</title>
        <authorList>
            <person name="Spang A."/>
            <person name="Saw J.H."/>
            <person name="Jorgensen S.L."/>
            <person name="Zaremba-Niedzwiedzka K."/>
            <person name="Martijn J."/>
            <person name="Lind A.E."/>
            <person name="van Eijk R."/>
            <person name="Schleper C."/>
            <person name="Guy L."/>
            <person name="Ettema T.J."/>
        </authorList>
    </citation>
    <scope>NUCLEOTIDE SEQUENCE</scope>
</reference>
<sequence length="94" mass="10649">MSVEIVTRRTEKGATYWYIEEKGKRIAQCKRRRDAVRVAQALDTLISHEEVAAAERAEERLREARADAQQQAVDAGNAVRESGLVIAQKEDRPK</sequence>
<keyword evidence="1" id="KW-0175">Coiled coil</keyword>
<dbReference type="AlphaFoldDB" id="A0A0F9IZZ7"/>
<name>A0A0F9IZZ7_9ZZZZ</name>